<dbReference type="NCBIfam" id="TIGR01614">
    <property type="entry name" value="PME_inhib"/>
    <property type="match status" value="1"/>
</dbReference>
<keyword evidence="2" id="KW-1015">Disulfide bond</keyword>
<feature type="domain" description="Pectinesterase inhibitor" evidence="5">
    <location>
        <begin position="22"/>
        <end position="172"/>
    </location>
</feature>
<dbReference type="InterPro" id="IPR006501">
    <property type="entry name" value="Pectinesterase_inhib_dom"/>
</dbReference>
<comment type="caution">
    <text evidence="6">The sequence shown here is derived from an EMBL/GenBank/DDBJ whole genome shotgun (WGS) entry which is preliminary data.</text>
</comment>
<dbReference type="EMBL" id="JAGGNH010000087">
    <property type="protein sequence ID" value="KAJ0960355.1"/>
    <property type="molecule type" value="Genomic_DNA"/>
</dbReference>
<reference evidence="6 7" key="1">
    <citation type="journal article" date="2022" name="Hortic Res">
        <title>The genome of Dioscorea zingiberensis sheds light on the biosynthesis, origin and evolution of the medicinally important diosgenin saponins.</title>
        <authorList>
            <person name="Li Y."/>
            <person name="Tan C."/>
            <person name="Li Z."/>
            <person name="Guo J."/>
            <person name="Li S."/>
            <person name="Chen X."/>
            <person name="Wang C."/>
            <person name="Dai X."/>
            <person name="Yang H."/>
            <person name="Song W."/>
            <person name="Hou L."/>
            <person name="Xu J."/>
            <person name="Tong Z."/>
            <person name="Xu A."/>
            <person name="Yuan X."/>
            <person name="Wang W."/>
            <person name="Yang Q."/>
            <person name="Chen L."/>
            <person name="Sun Z."/>
            <person name="Wang K."/>
            <person name="Pan B."/>
            <person name="Chen J."/>
            <person name="Bao Y."/>
            <person name="Liu F."/>
            <person name="Qi X."/>
            <person name="Gang D.R."/>
            <person name="Wen J."/>
            <person name="Li J."/>
        </authorList>
    </citation>
    <scope>NUCLEOTIDE SEQUENCE [LARGE SCALE GENOMIC DNA]</scope>
    <source>
        <strain evidence="6">Dzin_1.0</strain>
    </source>
</reference>
<dbReference type="PANTHER" id="PTHR35357">
    <property type="entry name" value="OS02G0537100 PROTEIN"/>
    <property type="match status" value="1"/>
</dbReference>
<evidence type="ECO:0000259" key="5">
    <source>
        <dbReference type="SMART" id="SM00856"/>
    </source>
</evidence>
<evidence type="ECO:0000256" key="2">
    <source>
        <dbReference type="ARBA" id="ARBA00023157"/>
    </source>
</evidence>
<evidence type="ECO:0000256" key="1">
    <source>
        <dbReference type="ARBA" id="ARBA00022729"/>
    </source>
</evidence>
<feature type="chain" id="PRO_5039731779" description="Pectinesterase inhibitor domain-containing protein" evidence="4">
    <location>
        <begin position="24"/>
        <end position="179"/>
    </location>
</feature>
<dbReference type="PANTHER" id="PTHR35357:SF8">
    <property type="entry name" value="OS01G0111000 PROTEIN"/>
    <property type="match status" value="1"/>
</dbReference>
<comment type="similarity">
    <text evidence="3">Belongs to the PMEI family.</text>
</comment>
<dbReference type="Proteomes" id="UP001085076">
    <property type="component" value="Unassembled WGS sequence"/>
</dbReference>
<keyword evidence="7" id="KW-1185">Reference proteome</keyword>
<organism evidence="6 7">
    <name type="scientific">Dioscorea zingiberensis</name>
    <dbReference type="NCBI Taxonomy" id="325984"/>
    <lineage>
        <taxon>Eukaryota</taxon>
        <taxon>Viridiplantae</taxon>
        <taxon>Streptophyta</taxon>
        <taxon>Embryophyta</taxon>
        <taxon>Tracheophyta</taxon>
        <taxon>Spermatophyta</taxon>
        <taxon>Magnoliopsida</taxon>
        <taxon>Liliopsida</taxon>
        <taxon>Dioscoreales</taxon>
        <taxon>Dioscoreaceae</taxon>
        <taxon>Dioscorea</taxon>
    </lineage>
</organism>
<dbReference type="GO" id="GO:0004857">
    <property type="term" value="F:enzyme inhibitor activity"/>
    <property type="evidence" value="ECO:0007669"/>
    <property type="project" value="InterPro"/>
</dbReference>
<feature type="signal peptide" evidence="4">
    <location>
        <begin position="1"/>
        <end position="23"/>
    </location>
</feature>
<evidence type="ECO:0000256" key="4">
    <source>
        <dbReference type="SAM" id="SignalP"/>
    </source>
</evidence>
<evidence type="ECO:0000256" key="3">
    <source>
        <dbReference type="ARBA" id="ARBA00038471"/>
    </source>
</evidence>
<proteinExistence type="inferred from homology"/>
<dbReference type="OrthoDB" id="686060at2759"/>
<dbReference type="SMART" id="SM00856">
    <property type="entry name" value="PMEI"/>
    <property type="match status" value="1"/>
</dbReference>
<dbReference type="InterPro" id="IPR034088">
    <property type="entry name" value="Pla_a_1-like"/>
</dbReference>
<evidence type="ECO:0000313" key="7">
    <source>
        <dbReference type="Proteomes" id="UP001085076"/>
    </source>
</evidence>
<dbReference type="CDD" id="cd15795">
    <property type="entry name" value="PMEI-Pla_a_1_like"/>
    <property type="match status" value="1"/>
</dbReference>
<dbReference type="SUPFAM" id="SSF101148">
    <property type="entry name" value="Plant invertase/pectin methylesterase inhibitor"/>
    <property type="match status" value="1"/>
</dbReference>
<accession>A0A9D5BTK7</accession>
<dbReference type="InterPro" id="IPR035513">
    <property type="entry name" value="Invertase/methylesterase_inhib"/>
</dbReference>
<name>A0A9D5BTK7_9LILI</name>
<keyword evidence="1 4" id="KW-0732">Signal</keyword>
<dbReference type="AlphaFoldDB" id="A0A9D5BTK7"/>
<sequence length="179" mass="19664">MNLLYSICILFSTFILCQPLAHAFASVEATCKAAAERNRAVNYDFCVIHFLRHPRSGDVDERGLASIAASMSINTAYNVQYTIQSLLKKPHDSATISGLHNCKVLYTRMLTTLAEAVDTINGRQDGMAKNCLEMAIKEARSCEECFMVGKKPSPLTQGNKDSIGLSTVSMTILDILKHS</sequence>
<protein>
    <recommendedName>
        <fullName evidence="5">Pectinesterase inhibitor domain-containing protein</fullName>
    </recommendedName>
</protein>
<dbReference type="Pfam" id="PF04043">
    <property type="entry name" value="PMEI"/>
    <property type="match status" value="1"/>
</dbReference>
<evidence type="ECO:0000313" key="6">
    <source>
        <dbReference type="EMBL" id="KAJ0960355.1"/>
    </source>
</evidence>
<dbReference type="Gene3D" id="1.20.140.40">
    <property type="entry name" value="Invertase/pectin methylesterase inhibitor family protein"/>
    <property type="match status" value="1"/>
</dbReference>
<gene>
    <name evidence="6" type="ORF">J5N97_001805</name>
</gene>